<evidence type="ECO:0000313" key="1">
    <source>
        <dbReference type="EMBL" id="ELS54576.1"/>
    </source>
</evidence>
<gene>
    <name evidence="1" type="ORF">STVIR_4482</name>
</gene>
<evidence type="ECO:0000313" key="2">
    <source>
        <dbReference type="Proteomes" id="UP000011205"/>
    </source>
</evidence>
<name>L8PAG0_STRVR</name>
<dbReference type="Proteomes" id="UP000011205">
    <property type="component" value="Unassembled WGS sequence"/>
</dbReference>
<comment type="caution">
    <text evidence="1">The sequence shown here is derived from an EMBL/GenBank/DDBJ whole genome shotgun (WGS) entry which is preliminary data.</text>
</comment>
<dbReference type="PATRIC" id="fig|1160705.3.peg.4435"/>
<reference evidence="1 2" key="1">
    <citation type="journal article" date="2013" name="Genome Announc.">
        <title>Draft Genome Sequence of Streptomyces viridochromogenes Strain Tu57, Producer of Avilamycin.</title>
        <authorList>
            <person name="Gruning B.A."/>
            <person name="Erxleben A."/>
            <person name="Hahnlein A."/>
            <person name="Gunther S."/>
        </authorList>
    </citation>
    <scope>NUCLEOTIDE SEQUENCE [LARGE SCALE GENOMIC DNA]</scope>
    <source>
        <strain evidence="1 2">Tue57</strain>
    </source>
</reference>
<organism evidence="1 2">
    <name type="scientific">Streptomyces viridochromogenes Tue57</name>
    <dbReference type="NCBI Taxonomy" id="1160705"/>
    <lineage>
        <taxon>Bacteria</taxon>
        <taxon>Bacillati</taxon>
        <taxon>Actinomycetota</taxon>
        <taxon>Actinomycetes</taxon>
        <taxon>Kitasatosporales</taxon>
        <taxon>Streptomycetaceae</taxon>
        <taxon>Streptomyces</taxon>
    </lineage>
</organism>
<protein>
    <submittedName>
        <fullName evidence="1">Uncharacterized protein</fullName>
    </submittedName>
</protein>
<proteinExistence type="predicted"/>
<dbReference type="AlphaFoldDB" id="L8PAG0"/>
<dbReference type="EMBL" id="AMLP01000133">
    <property type="protein sequence ID" value="ELS54576.1"/>
    <property type="molecule type" value="Genomic_DNA"/>
</dbReference>
<sequence length="37" mass="3442">MEAAGAAYGWVPFEFAGVPFGTGGGGAVGMVGAAPPS</sequence>
<accession>L8PAG0</accession>